<feature type="transmembrane region" description="Helical" evidence="6">
    <location>
        <begin position="289"/>
        <end position="310"/>
    </location>
</feature>
<keyword evidence="9" id="KW-1185">Reference proteome</keyword>
<feature type="transmembrane region" description="Helical" evidence="6">
    <location>
        <begin position="171"/>
        <end position="192"/>
    </location>
</feature>
<evidence type="ECO:0000256" key="4">
    <source>
        <dbReference type="ARBA" id="ARBA00023136"/>
    </source>
</evidence>
<dbReference type="GO" id="GO:0005886">
    <property type="term" value="C:plasma membrane"/>
    <property type="evidence" value="ECO:0007669"/>
    <property type="project" value="UniProtKB-SubCell"/>
</dbReference>
<dbReference type="Proteomes" id="UP000023067">
    <property type="component" value="Unassembled WGS sequence"/>
</dbReference>
<dbReference type="PANTHER" id="PTHR23526:SF4">
    <property type="entry name" value="INTEGRAL MEMBRANE TRANSPORT PROTEIN"/>
    <property type="match status" value="1"/>
</dbReference>
<reference evidence="8 9" key="1">
    <citation type="submission" date="2014-02" db="EMBL/GenBank/DDBJ databases">
        <title>Genome sequence of Brachybacterium phenoliresistens strain W13A50.</title>
        <authorList>
            <person name="Wang X."/>
        </authorList>
    </citation>
    <scope>NUCLEOTIDE SEQUENCE [LARGE SCALE GENOMIC DNA]</scope>
    <source>
        <strain evidence="8 9">W13A50</strain>
    </source>
</reference>
<dbReference type="PANTHER" id="PTHR23526">
    <property type="entry name" value="INTEGRAL MEMBRANE TRANSPORT PROTEIN-RELATED"/>
    <property type="match status" value="1"/>
</dbReference>
<feature type="transmembrane region" description="Helical" evidence="6">
    <location>
        <begin position="415"/>
        <end position="437"/>
    </location>
</feature>
<organism evidence="8 9">
    <name type="scientific">Brachybacterium phenoliresistens</name>
    <dbReference type="NCBI Taxonomy" id="396014"/>
    <lineage>
        <taxon>Bacteria</taxon>
        <taxon>Bacillati</taxon>
        <taxon>Actinomycetota</taxon>
        <taxon>Actinomycetes</taxon>
        <taxon>Micrococcales</taxon>
        <taxon>Dermabacteraceae</taxon>
        <taxon>Brachybacterium</taxon>
    </lineage>
</organism>
<dbReference type="InterPro" id="IPR036259">
    <property type="entry name" value="MFS_trans_sf"/>
</dbReference>
<feature type="transmembrane region" description="Helical" evidence="6">
    <location>
        <begin position="388"/>
        <end position="409"/>
    </location>
</feature>
<evidence type="ECO:0000256" key="3">
    <source>
        <dbReference type="ARBA" id="ARBA00022989"/>
    </source>
</evidence>
<dbReference type="AlphaFoldDB" id="Z9JTJ4"/>
<evidence type="ECO:0000313" key="9">
    <source>
        <dbReference type="Proteomes" id="UP000023067"/>
    </source>
</evidence>
<keyword evidence="2 6" id="KW-0812">Transmembrane</keyword>
<name>Z9JTJ4_9MICO</name>
<feature type="domain" description="Major facilitator superfamily (MFS) profile" evidence="7">
    <location>
        <begin position="33"/>
        <end position="441"/>
    </location>
</feature>
<dbReference type="HOGENOM" id="CLU_001265_10_10_11"/>
<feature type="transmembrane region" description="Helical" evidence="6">
    <location>
        <begin position="317"/>
        <end position="341"/>
    </location>
</feature>
<feature type="region of interest" description="Disordered" evidence="5">
    <location>
        <begin position="1"/>
        <end position="25"/>
    </location>
</feature>
<proteinExistence type="predicted"/>
<evidence type="ECO:0000259" key="7">
    <source>
        <dbReference type="PROSITE" id="PS50850"/>
    </source>
</evidence>
<feature type="compositionally biased region" description="Low complexity" evidence="5">
    <location>
        <begin position="12"/>
        <end position="25"/>
    </location>
</feature>
<dbReference type="SUPFAM" id="SSF103473">
    <property type="entry name" value="MFS general substrate transporter"/>
    <property type="match status" value="1"/>
</dbReference>
<evidence type="ECO:0000313" key="8">
    <source>
        <dbReference type="EMBL" id="EWS81116.1"/>
    </source>
</evidence>
<dbReference type="PATRIC" id="fig|396014.3.peg.1986"/>
<evidence type="ECO:0000256" key="6">
    <source>
        <dbReference type="SAM" id="Phobius"/>
    </source>
</evidence>
<feature type="transmembrane region" description="Helical" evidence="6">
    <location>
        <begin position="69"/>
        <end position="87"/>
    </location>
</feature>
<dbReference type="STRING" id="396014.BF93_18255"/>
<feature type="transmembrane region" description="Helical" evidence="6">
    <location>
        <begin position="132"/>
        <end position="150"/>
    </location>
</feature>
<sequence length="449" mass="45621">MTTPPSEPPERGPGSTPSGASGGRSTAQVLRGLAPSVYIPTVLESAGETALLPVVPLIALQLGFDVSQAAALTVIFGLASVLGPIPAGRLMGRVGGRRAIVLAGILLVLANLMALVVIGAGMSGEPGPVHRAALIVLLVVMAGAGQVWALGRQSYLGTALPVSMRARGMTLYGGMLRIGQVVGPLLGALVMAVGHESWVFGLFAVMTALATASVAVFMIPGEDRAAALSRTGDLPRRDRTPARTRLDRAVLRRMVMVGIGIAPVMMGRVNRPVIVPLIGAALHLDATTISVIFGATAVIEIALVVPAGVLMDRFGRVAVAVPCSVLMGLGFVLLSVLAVTIGDAGRGSAMLALLLPSILIAVGNGLGSGIVMTLGIDTSPVHGRTRYLAWWNTLLGAGRLVAPLMVTAITLVAPVAAAGAASGVLCLAGAGWLARVLPTITPAGGTRRR</sequence>
<dbReference type="InterPro" id="IPR052528">
    <property type="entry name" value="Sugar_transport-like"/>
</dbReference>
<accession>Z9JTJ4</accession>
<evidence type="ECO:0000256" key="1">
    <source>
        <dbReference type="ARBA" id="ARBA00004651"/>
    </source>
</evidence>
<dbReference type="InterPro" id="IPR011701">
    <property type="entry name" value="MFS"/>
</dbReference>
<feature type="transmembrane region" description="Helical" evidence="6">
    <location>
        <begin position="198"/>
        <end position="220"/>
    </location>
</feature>
<dbReference type="PROSITE" id="PS50850">
    <property type="entry name" value="MFS"/>
    <property type="match status" value="1"/>
</dbReference>
<feature type="transmembrane region" description="Helical" evidence="6">
    <location>
        <begin position="250"/>
        <end position="269"/>
    </location>
</feature>
<dbReference type="PRINTS" id="PR01077">
    <property type="entry name" value="CLAUDIN"/>
</dbReference>
<feature type="transmembrane region" description="Helical" evidence="6">
    <location>
        <begin position="99"/>
        <end position="120"/>
    </location>
</feature>
<comment type="subcellular location">
    <subcellularLocation>
        <location evidence="1">Cell membrane</location>
        <topology evidence="1">Multi-pass membrane protein</topology>
    </subcellularLocation>
</comment>
<dbReference type="eggNOG" id="COG2814">
    <property type="taxonomic scope" value="Bacteria"/>
</dbReference>
<keyword evidence="3 6" id="KW-1133">Transmembrane helix</keyword>
<evidence type="ECO:0000256" key="2">
    <source>
        <dbReference type="ARBA" id="ARBA00022692"/>
    </source>
</evidence>
<comment type="caution">
    <text evidence="8">The sequence shown here is derived from an EMBL/GenBank/DDBJ whole genome shotgun (WGS) entry which is preliminary data.</text>
</comment>
<dbReference type="Gene3D" id="1.20.1250.20">
    <property type="entry name" value="MFS general substrate transporter like domains"/>
    <property type="match status" value="2"/>
</dbReference>
<evidence type="ECO:0000256" key="5">
    <source>
        <dbReference type="SAM" id="MobiDB-lite"/>
    </source>
</evidence>
<dbReference type="InterPro" id="IPR020846">
    <property type="entry name" value="MFS_dom"/>
</dbReference>
<protein>
    <submittedName>
        <fullName evidence="8">Arabinose ABC transporter permease</fullName>
    </submittedName>
</protein>
<feature type="transmembrane region" description="Helical" evidence="6">
    <location>
        <begin position="353"/>
        <end position="376"/>
    </location>
</feature>
<dbReference type="GO" id="GO:0022857">
    <property type="term" value="F:transmembrane transporter activity"/>
    <property type="evidence" value="ECO:0007669"/>
    <property type="project" value="InterPro"/>
</dbReference>
<dbReference type="EMBL" id="JDYK01000009">
    <property type="protein sequence ID" value="EWS81116.1"/>
    <property type="molecule type" value="Genomic_DNA"/>
</dbReference>
<keyword evidence="4 6" id="KW-0472">Membrane</keyword>
<gene>
    <name evidence="8" type="ORF">BF93_18255</name>
</gene>
<dbReference type="Pfam" id="PF07690">
    <property type="entry name" value="MFS_1"/>
    <property type="match status" value="2"/>
</dbReference>
<dbReference type="RefSeq" id="WP_232226310.1">
    <property type="nucleotide sequence ID" value="NZ_BAAAOW010000002.1"/>
</dbReference>